<protein>
    <submittedName>
        <fullName evidence="2">Uncharacterized protein</fullName>
    </submittedName>
</protein>
<name>A0A0W0RU52_LEGBO</name>
<sequence>MRKILLASCFLFTSTVFADDCTFNLTFNSKWANFKNWIIIITDISNPDVKEVVGGPLLSYGKYPESNTLTVKVPNCTKSTQLGLFAHGPGKSTSTVNETSNNTSNTGFKVQAFAPNSFLEGMSRCVGDISPQDKKNIELIVGSIGDPGDFAFTTKPTGNEPDSWTKAQLGVVCQNPHVTTVDSDDTAD</sequence>
<evidence type="ECO:0000256" key="1">
    <source>
        <dbReference type="SAM" id="SignalP"/>
    </source>
</evidence>
<dbReference type="PATRIC" id="fig|447.4.peg.1349"/>
<dbReference type="RefSeq" id="WP_058458934.1">
    <property type="nucleotide sequence ID" value="NZ_CAAAIY010000008.1"/>
</dbReference>
<keyword evidence="3" id="KW-1185">Reference proteome</keyword>
<dbReference type="EMBL" id="LNXU01000014">
    <property type="protein sequence ID" value="KTC74588.1"/>
    <property type="molecule type" value="Genomic_DNA"/>
</dbReference>
<dbReference type="AlphaFoldDB" id="A0A0W0RU52"/>
<feature type="chain" id="PRO_5006911285" evidence="1">
    <location>
        <begin position="19"/>
        <end position="188"/>
    </location>
</feature>
<keyword evidence="1" id="KW-0732">Signal</keyword>
<evidence type="ECO:0000313" key="2">
    <source>
        <dbReference type="EMBL" id="KTC74588.1"/>
    </source>
</evidence>
<dbReference type="Proteomes" id="UP000054695">
    <property type="component" value="Unassembled WGS sequence"/>
</dbReference>
<dbReference type="STRING" id="447.Lboz_1264"/>
<proteinExistence type="predicted"/>
<evidence type="ECO:0000313" key="3">
    <source>
        <dbReference type="Proteomes" id="UP000054695"/>
    </source>
</evidence>
<dbReference type="OrthoDB" id="5650160at2"/>
<feature type="signal peptide" evidence="1">
    <location>
        <begin position="1"/>
        <end position="18"/>
    </location>
</feature>
<gene>
    <name evidence="2" type="ORF">Lboz_1264</name>
</gene>
<organism evidence="2 3">
    <name type="scientific">Legionella bozemanae</name>
    <name type="common">Fluoribacter bozemanae</name>
    <dbReference type="NCBI Taxonomy" id="447"/>
    <lineage>
        <taxon>Bacteria</taxon>
        <taxon>Pseudomonadati</taxon>
        <taxon>Pseudomonadota</taxon>
        <taxon>Gammaproteobacteria</taxon>
        <taxon>Legionellales</taxon>
        <taxon>Legionellaceae</taxon>
        <taxon>Legionella</taxon>
    </lineage>
</organism>
<comment type="caution">
    <text evidence="2">The sequence shown here is derived from an EMBL/GenBank/DDBJ whole genome shotgun (WGS) entry which is preliminary data.</text>
</comment>
<accession>A0A0W0RU52</accession>
<reference evidence="2 3" key="1">
    <citation type="submission" date="2015-11" db="EMBL/GenBank/DDBJ databases">
        <title>Genomic analysis of 38 Legionella species identifies large and diverse effector repertoires.</title>
        <authorList>
            <person name="Burstein D."/>
            <person name="Amaro F."/>
            <person name="Zusman T."/>
            <person name="Lifshitz Z."/>
            <person name="Cohen O."/>
            <person name="Gilbert J.A."/>
            <person name="Pupko T."/>
            <person name="Shuman H.A."/>
            <person name="Segal G."/>
        </authorList>
    </citation>
    <scope>NUCLEOTIDE SEQUENCE [LARGE SCALE GENOMIC DNA]</scope>
    <source>
        <strain evidence="2 3">WIGA</strain>
    </source>
</reference>